<accession>A0A9N8F594</accession>
<name>A0A9N8F594_9STRA</name>
<protein>
    <submittedName>
        <fullName evidence="2">Uncharacterized protein</fullName>
    </submittedName>
</protein>
<dbReference type="AlphaFoldDB" id="A0A9N8F594"/>
<dbReference type="EMBL" id="CAICTM010003207">
    <property type="protein sequence ID" value="CAB9531050.1"/>
    <property type="molecule type" value="Genomic_DNA"/>
</dbReference>
<keyword evidence="1" id="KW-0472">Membrane</keyword>
<keyword evidence="1" id="KW-1133">Transmembrane helix</keyword>
<reference evidence="2" key="1">
    <citation type="submission" date="2020-06" db="EMBL/GenBank/DDBJ databases">
        <authorList>
            <consortium name="Plant Systems Biology data submission"/>
        </authorList>
    </citation>
    <scope>NUCLEOTIDE SEQUENCE</scope>
    <source>
        <strain evidence="2">D6</strain>
    </source>
</reference>
<proteinExistence type="predicted"/>
<organism evidence="2 3">
    <name type="scientific">Seminavis robusta</name>
    <dbReference type="NCBI Taxonomy" id="568900"/>
    <lineage>
        <taxon>Eukaryota</taxon>
        <taxon>Sar</taxon>
        <taxon>Stramenopiles</taxon>
        <taxon>Ochrophyta</taxon>
        <taxon>Bacillariophyta</taxon>
        <taxon>Bacillariophyceae</taxon>
        <taxon>Bacillariophycidae</taxon>
        <taxon>Naviculales</taxon>
        <taxon>Naviculaceae</taxon>
        <taxon>Seminavis</taxon>
    </lineage>
</organism>
<evidence type="ECO:0000256" key="1">
    <source>
        <dbReference type="SAM" id="Phobius"/>
    </source>
</evidence>
<dbReference type="Proteomes" id="UP001153069">
    <property type="component" value="Unassembled WGS sequence"/>
</dbReference>
<keyword evidence="1" id="KW-0812">Transmembrane</keyword>
<evidence type="ECO:0000313" key="2">
    <source>
        <dbReference type="EMBL" id="CAB9531050.1"/>
    </source>
</evidence>
<comment type="caution">
    <text evidence="2">The sequence shown here is derived from an EMBL/GenBank/DDBJ whole genome shotgun (WGS) entry which is preliminary data.</text>
</comment>
<feature type="transmembrane region" description="Helical" evidence="1">
    <location>
        <begin position="7"/>
        <end position="29"/>
    </location>
</feature>
<evidence type="ECO:0000313" key="3">
    <source>
        <dbReference type="Proteomes" id="UP001153069"/>
    </source>
</evidence>
<sequence>MAFYGKLCALYTYLFCIIVPIGVLVAYFVMYWHEMPLTNKIVQPIIPIFFTAVDLPLYKACWKTSLQSYWDQDFGKGHSNEDFPSSKAMTVDMTLMDARTPLATRASVLRLDSCTSLIDGSDKVDQDFDDDRAEYDV</sequence>
<keyword evidence="3" id="KW-1185">Reference proteome</keyword>
<gene>
    <name evidence="2" type="ORF">SEMRO_3209_G345260.1</name>
</gene>